<dbReference type="GO" id="GO:0016020">
    <property type="term" value="C:membrane"/>
    <property type="evidence" value="ECO:0007669"/>
    <property type="project" value="InterPro"/>
</dbReference>
<dbReference type="GO" id="GO:0005524">
    <property type="term" value="F:ATP binding"/>
    <property type="evidence" value="ECO:0007669"/>
    <property type="project" value="InterPro"/>
</dbReference>
<dbReference type="Proteomes" id="UP000694541">
    <property type="component" value="Unplaced"/>
</dbReference>
<dbReference type="Gene3D" id="1.20.1560.10">
    <property type="entry name" value="ABC transporter type 1, transmembrane domain"/>
    <property type="match status" value="1"/>
</dbReference>
<evidence type="ECO:0000313" key="5">
    <source>
        <dbReference type="Proteomes" id="UP000694541"/>
    </source>
</evidence>
<evidence type="ECO:0000256" key="1">
    <source>
        <dbReference type="ARBA" id="ARBA00022692"/>
    </source>
</evidence>
<evidence type="ECO:0000256" key="2">
    <source>
        <dbReference type="ARBA" id="ARBA00022989"/>
    </source>
</evidence>
<accession>A0A8B9MSM8</accession>
<dbReference type="AlphaFoldDB" id="A0A8B9MSM8"/>
<sequence>MSSNFKFNGKRYLEFQYILIMPMFRYSSWSDKLLMIVGTLLAIAHGSSLPVAMVIFGDMTDSFVASGNSNFPGKNISAMKRMMAHIWKRPRKIQAS</sequence>
<keyword evidence="2" id="KW-1133">Transmembrane helix</keyword>
<keyword evidence="1" id="KW-0812">Transmembrane</keyword>
<keyword evidence="5" id="KW-1185">Reference proteome</keyword>
<evidence type="ECO:0000256" key="3">
    <source>
        <dbReference type="ARBA" id="ARBA00023136"/>
    </source>
</evidence>
<organism evidence="4 5">
    <name type="scientific">Accipiter nisus</name>
    <name type="common">Eurasian sparrowhawk</name>
    <dbReference type="NCBI Taxonomy" id="211598"/>
    <lineage>
        <taxon>Eukaryota</taxon>
        <taxon>Metazoa</taxon>
        <taxon>Chordata</taxon>
        <taxon>Craniata</taxon>
        <taxon>Vertebrata</taxon>
        <taxon>Euteleostomi</taxon>
        <taxon>Archelosauria</taxon>
        <taxon>Archosauria</taxon>
        <taxon>Dinosauria</taxon>
        <taxon>Saurischia</taxon>
        <taxon>Theropoda</taxon>
        <taxon>Coelurosauria</taxon>
        <taxon>Aves</taxon>
        <taxon>Neognathae</taxon>
        <taxon>Neoaves</taxon>
        <taxon>Telluraves</taxon>
        <taxon>Accipitrimorphae</taxon>
        <taxon>Accipitriformes</taxon>
        <taxon>Accipitridae</taxon>
        <taxon>Accipitrinae</taxon>
        <taxon>Accipiter</taxon>
    </lineage>
</organism>
<reference evidence="4" key="1">
    <citation type="submission" date="2025-08" db="UniProtKB">
        <authorList>
            <consortium name="Ensembl"/>
        </authorList>
    </citation>
    <scope>IDENTIFICATION</scope>
</reference>
<proteinExistence type="predicted"/>
<evidence type="ECO:0000313" key="4">
    <source>
        <dbReference type="Ensembl" id="ENSANIP00000013305.1"/>
    </source>
</evidence>
<keyword evidence="3" id="KW-0472">Membrane</keyword>
<reference evidence="4" key="2">
    <citation type="submission" date="2025-09" db="UniProtKB">
        <authorList>
            <consortium name="Ensembl"/>
        </authorList>
    </citation>
    <scope>IDENTIFICATION</scope>
</reference>
<name>A0A8B9MSM8_9AVES</name>
<dbReference type="InterPro" id="IPR036640">
    <property type="entry name" value="ABC1_TM_sf"/>
</dbReference>
<dbReference type="Ensembl" id="ENSANIT00000013778.1">
    <property type="protein sequence ID" value="ENSANIP00000013305.1"/>
    <property type="gene ID" value="ENSANIG00000009039.1"/>
</dbReference>
<protein>
    <submittedName>
        <fullName evidence="4">Uncharacterized protein</fullName>
    </submittedName>
</protein>